<keyword evidence="3" id="KW-1185">Reference proteome</keyword>
<organism evidence="2 3">
    <name type="scientific">Lithohypha guttulata</name>
    <dbReference type="NCBI Taxonomy" id="1690604"/>
    <lineage>
        <taxon>Eukaryota</taxon>
        <taxon>Fungi</taxon>
        <taxon>Dikarya</taxon>
        <taxon>Ascomycota</taxon>
        <taxon>Pezizomycotina</taxon>
        <taxon>Eurotiomycetes</taxon>
        <taxon>Chaetothyriomycetidae</taxon>
        <taxon>Chaetothyriales</taxon>
        <taxon>Trichomeriaceae</taxon>
        <taxon>Lithohypha</taxon>
    </lineage>
</organism>
<feature type="region of interest" description="Disordered" evidence="1">
    <location>
        <begin position="180"/>
        <end position="199"/>
    </location>
</feature>
<reference evidence="2 3" key="1">
    <citation type="submission" date="2023-08" db="EMBL/GenBank/DDBJ databases">
        <title>Black Yeasts Isolated from many extreme environments.</title>
        <authorList>
            <person name="Coleine C."/>
            <person name="Stajich J.E."/>
            <person name="Selbmann L."/>
        </authorList>
    </citation>
    <scope>NUCLEOTIDE SEQUENCE [LARGE SCALE GENOMIC DNA]</scope>
    <source>
        <strain evidence="2 3">CCFEE 5910</strain>
    </source>
</reference>
<gene>
    <name evidence="2" type="ORF">LTR05_005278</name>
</gene>
<dbReference type="AlphaFoldDB" id="A0AAN7SZN0"/>
<sequence length="316" mass="36291">MDQRVSKTLMLDHALRKKNREYKLRWQNGEAKLGWTKAQHARKLHSLAHELDRYRRGKASVDAELQGWRSKFEGLNVEHAALKEETSHLRGHLTKYIDENKQLEKQTVQTRGVVLQLYQQQASSRMAASVYNDESTDELLVLLQERWKTSQATIKKHHKKVQSMQDALESERQRNTELLQGLNDKDMADPRPPKAAEDQLTRLSDISSKLSTVQQWLDERVDNESKSCGHSDAGAVGLTACNVLLCEACHQDMLSCRMLVNWHVRKCPYCPRQCVLLPLPKQVTKPTKQETIEMQDTMELVQQNLSELIGRSSATL</sequence>
<evidence type="ECO:0000256" key="1">
    <source>
        <dbReference type="SAM" id="MobiDB-lite"/>
    </source>
</evidence>
<evidence type="ECO:0000313" key="2">
    <source>
        <dbReference type="EMBL" id="KAK5085988.1"/>
    </source>
</evidence>
<feature type="compositionally biased region" description="Basic and acidic residues" evidence="1">
    <location>
        <begin position="183"/>
        <end position="199"/>
    </location>
</feature>
<dbReference type="Proteomes" id="UP001309876">
    <property type="component" value="Unassembled WGS sequence"/>
</dbReference>
<accession>A0AAN7SZN0</accession>
<protein>
    <submittedName>
        <fullName evidence="2">Uncharacterized protein</fullName>
    </submittedName>
</protein>
<evidence type="ECO:0000313" key="3">
    <source>
        <dbReference type="Proteomes" id="UP001309876"/>
    </source>
</evidence>
<comment type="caution">
    <text evidence="2">The sequence shown here is derived from an EMBL/GenBank/DDBJ whole genome shotgun (WGS) entry which is preliminary data.</text>
</comment>
<name>A0AAN7SZN0_9EURO</name>
<dbReference type="EMBL" id="JAVRRJ010000004">
    <property type="protein sequence ID" value="KAK5085988.1"/>
    <property type="molecule type" value="Genomic_DNA"/>
</dbReference>
<proteinExistence type="predicted"/>